<evidence type="ECO:0000256" key="2">
    <source>
        <dbReference type="ARBA" id="ARBA00022603"/>
    </source>
</evidence>
<dbReference type="Proteomes" id="UP000679789">
    <property type="component" value="Unassembled WGS sequence"/>
</dbReference>
<evidence type="ECO:0000313" key="6">
    <source>
        <dbReference type="EMBL" id="MBS8120490.1"/>
    </source>
</evidence>
<dbReference type="Proteomes" id="UP000676028">
    <property type="component" value="Unassembled WGS sequence"/>
</dbReference>
<proteinExistence type="predicted"/>
<dbReference type="EC" id="2.1.1.72" evidence="1"/>
<accession>A0A8T5CSQ6</accession>
<dbReference type="GO" id="GO:0032259">
    <property type="term" value="P:methylation"/>
    <property type="evidence" value="ECO:0007669"/>
    <property type="project" value="UniProtKB-KW"/>
</dbReference>
<evidence type="ECO:0000256" key="3">
    <source>
        <dbReference type="ARBA" id="ARBA00022679"/>
    </source>
</evidence>
<keyword evidence="3" id="KW-0808">Transferase</keyword>
<dbReference type="GO" id="GO:0009007">
    <property type="term" value="F:site-specific DNA-methyltransferase (adenine-specific) activity"/>
    <property type="evidence" value="ECO:0007669"/>
    <property type="project" value="UniProtKB-EC"/>
</dbReference>
<evidence type="ECO:0000259" key="5">
    <source>
        <dbReference type="Pfam" id="PF18135"/>
    </source>
</evidence>
<evidence type="ECO:0000313" key="9">
    <source>
        <dbReference type="EMBL" id="MBS8133259.1"/>
    </source>
</evidence>
<evidence type="ECO:0000313" key="8">
    <source>
        <dbReference type="EMBL" id="MBS8129394.1"/>
    </source>
</evidence>
<evidence type="ECO:0000256" key="4">
    <source>
        <dbReference type="ARBA" id="ARBA00047942"/>
    </source>
</evidence>
<dbReference type="SUPFAM" id="SSF53335">
    <property type="entry name" value="S-adenosyl-L-methionine-dependent methyltransferases"/>
    <property type="match status" value="1"/>
</dbReference>
<dbReference type="EMBL" id="JAERQV010000015">
    <property type="protein sequence ID" value="MBS8125527.1"/>
    <property type="molecule type" value="Genomic_DNA"/>
</dbReference>
<dbReference type="PANTHER" id="PTHR33841:SF1">
    <property type="entry name" value="DNA METHYLTRANSFERASE A"/>
    <property type="match status" value="1"/>
</dbReference>
<feature type="domain" description="Type ISP restriction-modification enzyme LLaBIII C-terminal specificity" evidence="5">
    <location>
        <begin position="364"/>
        <end position="695"/>
    </location>
</feature>
<dbReference type="EMBL" id="JAERQX010000015">
    <property type="protein sequence ID" value="MBS8133259.1"/>
    <property type="molecule type" value="Genomic_DNA"/>
</dbReference>
<dbReference type="Proteomes" id="UP000678484">
    <property type="component" value="Unassembled WGS sequence"/>
</dbReference>
<dbReference type="InterPro" id="IPR050953">
    <property type="entry name" value="N4_N6_ade-DNA_methylase"/>
</dbReference>
<name>A0A8T5CSQ6_HALVO</name>
<dbReference type="EMBL" id="JAERQU010000015">
    <property type="protein sequence ID" value="MBS8120490.1"/>
    <property type="molecule type" value="Genomic_DNA"/>
</dbReference>
<evidence type="ECO:0000256" key="1">
    <source>
        <dbReference type="ARBA" id="ARBA00011900"/>
    </source>
</evidence>
<protein>
    <recommendedName>
        <fullName evidence="1">site-specific DNA-methyltransferase (adenine-specific)</fullName>
        <ecNumber evidence="1">2.1.1.72</ecNumber>
    </recommendedName>
</protein>
<dbReference type="EMBL" id="JAERQW010000015">
    <property type="protein sequence ID" value="MBS8129394.1"/>
    <property type="molecule type" value="Genomic_DNA"/>
</dbReference>
<keyword evidence="2 8" id="KW-0489">Methyltransferase</keyword>
<sequence length="732" mass="84300">MYYTPEPVVEWITKSVNSVLKTDLGRGDGLADEDVTILDPAAGTMTFTAAATRLAVEEYAEKYGRGGVSALLSDHVLKDFYSFELLVAAYTIGHLKMAILFEEQGYELDDDDRVKLFLTNTLEPEEAEQTHLPFAASLAEEAEMAHEVKEDTPILAILGNPPYSGHSENQGEWIESLVEDYKEGYPELQKRGQAKWLHDDYVKFIRWAQWKLADAAEGTLGYITNHAYIDNPTFMGMREQLLLEFDEIYVLDLHGNSNRLEEPPEGGTDENVFDIQQGVAISIFVKTDNVDDGEYADIYHSDLWGTREEKYEALSGNDMNDIEWEEVTPREPHYLFVPRDEELASSYHDWVKVPQIFSEYGDPAPGIVTTHNEFAISLTPERQKQKVRQLLATDTESEAREYFNLCSQDQWLYSDAKEHLETTNWEDKIVQIQTSPFDKEYTVYDEHVAVHRRAGRLSKHMLASDNISLSVPRRTERTPFDHAFVTDGLMTHHGMSTKEVNYQFPLYLYPNAPDETSSKLQNTSRQTNVNPRIVSQLSEVYSDEVTPEEVFNYTYAVLYTRTYRLKYSEFMETDFPKIPFPEDEALFRKYESLGANLVQLHLLDHPDLESPGVQLHTEEDGDGENEVSENTGEYYRHYDEEEERLYINSDQYFAPVPADVWEYEIGDRPVVKKWIQNRIGETLSSSDIRKFCRIVRAVMETVDIQDTLDMSWEGVESDYLTFELEGQQTLDV</sequence>
<dbReference type="Gene3D" id="3.40.50.150">
    <property type="entry name" value="Vaccinia Virus protein VP39"/>
    <property type="match status" value="1"/>
</dbReference>
<organism evidence="8 10">
    <name type="scientific">Haloferax volcanii</name>
    <name type="common">Halobacterium volcanii</name>
    <dbReference type="NCBI Taxonomy" id="2246"/>
    <lineage>
        <taxon>Archaea</taxon>
        <taxon>Methanobacteriati</taxon>
        <taxon>Methanobacteriota</taxon>
        <taxon>Stenosarchaea group</taxon>
        <taxon>Halobacteria</taxon>
        <taxon>Halobacteriales</taxon>
        <taxon>Haloferacaceae</taxon>
        <taxon>Haloferax</taxon>
    </lineage>
</organism>
<dbReference type="OMA" id="ENVFNIM"/>
<dbReference type="AlphaFoldDB" id="A0A8T5CSQ6"/>
<reference evidence="8" key="1">
    <citation type="journal article" date="2021" name="Nat. Microbiol.">
        <title>Cell division in the archaeon Haloferax volcanii relies on two FtsZ proteins with distinct functions in division ring assembly and constriction.</title>
        <authorList>
            <person name="Liao Y."/>
            <person name="Ithurbide S."/>
            <person name="Evenhuis C."/>
            <person name="Loewe J."/>
            <person name="Duggin I.G."/>
        </authorList>
    </citation>
    <scope>NUCLEOTIDE SEQUENCE</scope>
    <source>
        <strain evidence="6">H98</strain>
        <strain evidence="9">ID112 - delta_ftsZ1_delta_ftsZ2</strain>
        <strain evidence="7">ID76 - delta_ftsZ1</strain>
        <strain evidence="8">ID77 - delta_ftsZ2</strain>
    </source>
</reference>
<evidence type="ECO:0000313" key="10">
    <source>
        <dbReference type="Proteomes" id="UP000678484"/>
    </source>
</evidence>
<gene>
    <name evidence="6" type="ORF">JK351_15170</name>
    <name evidence="9" type="ORF">JK352_15295</name>
    <name evidence="8" type="ORF">JK353_15300</name>
    <name evidence="7" type="ORF">JK354_15305</name>
</gene>
<dbReference type="Pfam" id="PF18135">
    <property type="entry name" value="Type_ISP_C"/>
    <property type="match status" value="1"/>
</dbReference>
<comment type="catalytic activity">
    <reaction evidence="4">
        <text>a 2'-deoxyadenosine in DNA + S-adenosyl-L-methionine = an N(6)-methyl-2'-deoxyadenosine in DNA + S-adenosyl-L-homocysteine + H(+)</text>
        <dbReference type="Rhea" id="RHEA:15197"/>
        <dbReference type="Rhea" id="RHEA-COMP:12418"/>
        <dbReference type="Rhea" id="RHEA-COMP:12419"/>
        <dbReference type="ChEBI" id="CHEBI:15378"/>
        <dbReference type="ChEBI" id="CHEBI:57856"/>
        <dbReference type="ChEBI" id="CHEBI:59789"/>
        <dbReference type="ChEBI" id="CHEBI:90615"/>
        <dbReference type="ChEBI" id="CHEBI:90616"/>
        <dbReference type="EC" id="2.1.1.72"/>
    </reaction>
</comment>
<dbReference type="PANTHER" id="PTHR33841">
    <property type="entry name" value="DNA METHYLTRANSFERASE YEEA-RELATED"/>
    <property type="match status" value="1"/>
</dbReference>
<dbReference type="InterPro" id="IPR029063">
    <property type="entry name" value="SAM-dependent_MTases_sf"/>
</dbReference>
<comment type="caution">
    <text evidence="8">The sequence shown here is derived from an EMBL/GenBank/DDBJ whole genome shotgun (WGS) entry which is preliminary data.</text>
</comment>
<dbReference type="InterPro" id="IPR041635">
    <property type="entry name" value="Type_ISP_LLaBIII_C"/>
</dbReference>
<dbReference type="Proteomes" id="UP000679371">
    <property type="component" value="Unassembled WGS sequence"/>
</dbReference>
<evidence type="ECO:0000313" key="7">
    <source>
        <dbReference type="EMBL" id="MBS8125527.1"/>
    </source>
</evidence>